<protein>
    <recommendedName>
        <fullName evidence="4">Ecp2 effector protein domain-containing protein</fullName>
    </recommendedName>
</protein>
<dbReference type="EMBL" id="KN847520">
    <property type="protein sequence ID" value="KIV98123.1"/>
    <property type="molecule type" value="Genomic_DNA"/>
</dbReference>
<dbReference type="OrthoDB" id="4159652at2759"/>
<organism evidence="2 3">
    <name type="scientific">Exophiala mesophila</name>
    <name type="common">Black yeast-like fungus</name>
    <dbReference type="NCBI Taxonomy" id="212818"/>
    <lineage>
        <taxon>Eukaryota</taxon>
        <taxon>Fungi</taxon>
        <taxon>Dikarya</taxon>
        <taxon>Ascomycota</taxon>
        <taxon>Pezizomycotina</taxon>
        <taxon>Eurotiomycetes</taxon>
        <taxon>Chaetothyriomycetidae</taxon>
        <taxon>Chaetothyriales</taxon>
        <taxon>Herpotrichiellaceae</taxon>
        <taxon>Exophiala</taxon>
    </lineage>
</organism>
<reference evidence="2 3" key="1">
    <citation type="submission" date="2015-01" db="EMBL/GenBank/DDBJ databases">
        <title>The Genome Sequence of Exophiala mesophila CBS40295.</title>
        <authorList>
            <consortium name="The Broad Institute Genomics Platform"/>
            <person name="Cuomo C."/>
            <person name="de Hoog S."/>
            <person name="Gorbushina A."/>
            <person name="Stielow B."/>
            <person name="Teixiera M."/>
            <person name="Abouelleil A."/>
            <person name="Chapman S.B."/>
            <person name="Priest M."/>
            <person name="Young S.K."/>
            <person name="Wortman J."/>
            <person name="Nusbaum C."/>
            <person name="Birren B."/>
        </authorList>
    </citation>
    <scope>NUCLEOTIDE SEQUENCE [LARGE SCALE GENOMIC DNA]</scope>
    <source>
        <strain evidence="2 3">CBS 40295</strain>
    </source>
</reference>
<dbReference type="RefSeq" id="XP_016229697.1">
    <property type="nucleotide sequence ID" value="XM_016366048.1"/>
</dbReference>
<proteinExistence type="predicted"/>
<name>A0A0D2AGR6_EXOME</name>
<evidence type="ECO:0000313" key="2">
    <source>
        <dbReference type="EMBL" id="KIV98123.1"/>
    </source>
</evidence>
<evidence type="ECO:0000256" key="1">
    <source>
        <dbReference type="SAM" id="SignalP"/>
    </source>
</evidence>
<evidence type="ECO:0000313" key="3">
    <source>
        <dbReference type="Proteomes" id="UP000054302"/>
    </source>
</evidence>
<feature type="chain" id="PRO_5002253600" description="Ecp2 effector protein domain-containing protein" evidence="1">
    <location>
        <begin position="21"/>
        <end position="151"/>
    </location>
</feature>
<keyword evidence="1" id="KW-0732">Signal</keyword>
<dbReference type="GeneID" id="27319648"/>
<feature type="signal peptide" evidence="1">
    <location>
        <begin position="1"/>
        <end position="20"/>
    </location>
</feature>
<dbReference type="Proteomes" id="UP000054302">
    <property type="component" value="Unassembled WGS sequence"/>
</dbReference>
<evidence type="ECO:0008006" key="4">
    <source>
        <dbReference type="Google" id="ProtNLM"/>
    </source>
</evidence>
<sequence length="151" mass="16189">MKVNTILFFNAIILGSVTLAFTGQSTPTLTPLDGSFNGIRFNESDTDSADLVTRSSSYGVYICSKPHWQGTCFWSAIDESRLGKGDCGAVTAFDGWASVGPDQGLKVDIYRDIYCATIGKAGVLYPGVDDLISNGVPEAISAYFGMKFFKA</sequence>
<accession>A0A0D2AGR6</accession>
<gene>
    <name evidence="2" type="ORF">PV10_01803</name>
</gene>
<dbReference type="HOGENOM" id="CLU_1731474_0_0_1"/>
<dbReference type="AlphaFoldDB" id="A0A0D2AGR6"/>
<keyword evidence="3" id="KW-1185">Reference proteome</keyword>
<dbReference type="VEuPathDB" id="FungiDB:PV10_01803"/>